<dbReference type="AlphaFoldDB" id="A0AAD8PKV7"/>
<keyword evidence="3" id="KW-1185">Reference proteome</keyword>
<organism evidence="2 3">
    <name type="scientific">Colletotrichum navitas</name>
    <dbReference type="NCBI Taxonomy" id="681940"/>
    <lineage>
        <taxon>Eukaryota</taxon>
        <taxon>Fungi</taxon>
        <taxon>Dikarya</taxon>
        <taxon>Ascomycota</taxon>
        <taxon>Pezizomycotina</taxon>
        <taxon>Sordariomycetes</taxon>
        <taxon>Hypocreomycetidae</taxon>
        <taxon>Glomerellales</taxon>
        <taxon>Glomerellaceae</taxon>
        <taxon>Colletotrichum</taxon>
        <taxon>Colletotrichum graminicola species complex</taxon>
    </lineage>
</organism>
<protein>
    <submittedName>
        <fullName evidence="2">Uncharacterized protein</fullName>
    </submittedName>
</protein>
<feature type="region of interest" description="Disordered" evidence="1">
    <location>
        <begin position="1"/>
        <end position="49"/>
    </location>
</feature>
<dbReference type="Proteomes" id="UP001230504">
    <property type="component" value="Unassembled WGS sequence"/>
</dbReference>
<evidence type="ECO:0000313" key="2">
    <source>
        <dbReference type="EMBL" id="KAK1566249.1"/>
    </source>
</evidence>
<dbReference type="EMBL" id="JAHLJV010000151">
    <property type="protein sequence ID" value="KAK1566249.1"/>
    <property type="molecule type" value="Genomic_DNA"/>
</dbReference>
<dbReference type="GeneID" id="85443596"/>
<evidence type="ECO:0000313" key="3">
    <source>
        <dbReference type="Proteomes" id="UP001230504"/>
    </source>
</evidence>
<gene>
    <name evidence="2" type="ORF">LY79DRAFT_572395</name>
</gene>
<proteinExistence type="predicted"/>
<sequence length="88" mass="9416">MSDIKEKKLGDSFDRRADVERTIDAKPSGAPEETNGQPVAEGTPADSGQACPATANDFCHAVCVGGDGYTFSSLCYNTPYMHLCNIRD</sequence>
<accession>A0AAD8PKV7</accession>
<dbReference type="RefSeq" id="XP_060407440.1">
    <property type="nucleotide sequence ID" value="XM_060559356.1"/>
</dbReference>
<reference evidence="2" key="1">
    <citation type="submission" date="2021-06" db="EMBL/GenBank/DDBJ databases">
        <title>Comparative genomics, transcriptomics and evolutionary studies reveal genomic signatures of adaptation to plant cell wall in hemibiotrophic fungi.</title>
        <authorList>
            <consortium name="DOE Joint Genome Institute"/>
            <person name="Baroncelli R."/>
            <person name="Diaz J.F."/>
            <person name="Benocci T."/>
            <person name="Peng M."/>
            <person name="Battaglia E."/>
            <person name="Haridas S."/>
            <person name="Andreopoulos W."/>
            <person name="Labutti K."/>
            <person name="Pangilinan J."/>
            <person name="Floch G.L."/>
            <person name="Makela M.R."/>
            <person name="Henrissat B."/>
            <person name="Grigoriev I.V."/>
            <person name="Crouch J.A."/>
            <person name="De Vries R.P."/>
            <person name="Sukno S.A."/>
            <person name="Thon M.R."/>
        </authorList>
    </citation>
    <scope>NUCLEOTIDE SEQUENCE</scope>
    <source>
        <strain evidence="2">CBS 125086</strain>
    </source>
</reference>
<name>A0AAD8PKV7_9PEZI</name>
<comment type="caution">
    <text evidence="2">The sequence shown here is derived from an EMBL/GenBank/DDBJ whole genome shotgun (WGS) entry which is preliminary data.</text>
</comment>
<feature type="compositionally biased region" description="Basic and acidic residues" evidence="1">
    <location>
        <begin position="1"/>
        <end position="24"/>
    </location>
</feature>
<evidence type="ECO:0000256" key="1">
    <source>
        <dbReference type="SAM" id="MobiDB-lite"/>
    </source>
</evidence>